<feature type="compositionally biased region" description="Low complexity" evidence="4">
    <location>
        <begin position="1327"/>
        <end position="1346"/>
    </location>
</feature>
<feature type="compositionally biased region" description="Polar residues" evidence="4">
    <location>
        <begin position="1208"/>
        <end position="1243"/>
    </location>
</feature>
<feature type="region of interest" description="Disordered" evidence="4">
    <location>
        <begin position="1096"/>
        <end position="1266"/>
    </location>
</feature>
<keyword evidence="3" id="KW-0539">Nucleus</keyword>
<feature type="compositionally biased region" description="Polar residues" evidence="4">
    <location>
        <begin position="497"/>
        <end position="509"/>
    </location>
</feature>
<feature type="compositionally biased region" description="Low complexity" evidence="4">
    <location>
        <begin position="88"/>
        <end position="111"/>
    </location>
</feature>
<dbReference type="OrthoDB" id="79762at2759"/>
<dbReference type="EMBL" id="KV784361">
    <property type="protein sequence ID" value="OEU13974.1"/>
    <property type="molecule type" value="Genomic_DNA"/>
</dbReference>
<feature type="region of interest" description="Disordered" evidence="4">
    <location>
        <begin position="435"/>
        <end position="483"/>
    </location>
</feature>
<dbReference type="KEGG" id="fcy:FRACYDRAFT_242327"/>
<evidence type="ECO:0000256" key="2">
    <source>
        <dbReference type="ARBA" id="ARBA00022763"/>
    </source>
</evidence>
<name>A0A1E7F783_9STRA</name>
<feature type="compositionally biased region" description="Basic and acidic residues" evidence="4">
    <location>
        <begin position="1016"/>
        <end position="1040"/>
    </location>
</feature>
<feature type="compositionally biased region" description="Polar residues" evidence="4">
    <location>
        <begin position="1121"/>
        <end position="1139"/>
    </location>
</feature>
<feature type="compositionally biased region" description="Basic and acidic residues" evidence="4">
    <location>
        <begin position="611"/>
        <end position="621"/>
    </location>
</feature>
<feature type="compositionally biased region" description="Polar residues" evidence="4">
    <location>
        <begin position="1150"/>
        <end position="1166"/>
    </location>
</feature>
<dbReference type="PANTHER" id="PTHR15107">
    <property type="entry name" value="RETINOBLASTOMA BINDING PROTEIN 8"/>
    <property type="match status" value="1"/>
</dbReference>
<dbReference type="InterPro" id="IPR013882">
    <property type="entry name" value="Ctp1_C"/>
</dbReference>
<feature type="region of interest" description="Disordered" evidence="4">
    <location>
        <begin position="1016"/>
        <end position="1084"/>
    </location>
</feature>
<evidence type="ECO:0000313" key="7">
    <source>
        <dbReference type="Proteomes" id="UP000095751"/>
    </source>
</evidence>
<feature type="domain" description="DNA endonuclease activator Ctp1 C-terminal" evidence="5">
    <location>
        <begin position="1414"/>
        <end position="1443"/>
    </location>
</feature>
<feature type="compositionally biased region" description="Basic and acidic residues" evidence="4">
    <location>
        <begin position="536"/>
        <end position="546"/>
    </location>
</feature>
<sequence length="1499" mass="170213">MSPNNVVRQLMTGKGKRKRNISSKSSNGRSSTSRSRSPSPHPPSMVTITPSLSRRNDEEMLQQPEPTKTKTTIGREEGGEDELHHPRISSPLIQLLPLPSSSSTSSTSYPLNNNCDQNDTLSPPPILPLAAEKKVVESETSPNVASSTTACVEEVREDDNHEDGGFDRIVRQQQQQQQQQPELHNRNCLRRSNRYTRCYLRYEEDRRQRQLQRKNNNDGVSLLDGDGTTKRLEALVDQRRQRRRKRRQQHQRDTNTNKTGAVVAAANSNSNLMITATMTENNNNSSSSSSLSSSEALIRSLLDKIQGKRTTDAVASSSSSPFDDPTVFPFILFGVCAISRLAEWYDQKNKNDASLKSPLVHEIVSLMEKEQKETQLGMEREKQKRIVMEQQGIQNQIIMENLTRKYRDLLSEKAKFTDSIDDSYEVSMRLLSRQQQQFDGEETKQRQHQQQRDKKEDPSSPSIIPLQQQQCQQQQQQQPTYQPQEITTAEATETSLLKDTSQNESPISKNNVVNSNSSSNNNNNGGCDGIANFTIPKDKDDDKNSIDDEIPNATDSKDKNETRKGHNEDITSQDFFVVRRTKQQESQLQQQKQQQQQSQQIKSDTDTNIETEIRDSDRSRTDQQIWSVKSDGKNLVETKEIHRKGIASQEYLFAQDLNTKLLQQQMQQQSYRINSSTDTEIEILDSDRSRMDQQKSSVNTDDKQSKATTYDDLLMLNQHQNLHNNKNQQQQRQLLESESDRLVLKEEKTNHYKKYKDNTNKFEEPISVSRKTTRKRKKEVPDMDLNDSYNAVDFPNSLPRTVIVHPPSSSILPDDYDRQTTHESQQLSPFEEEDEYEDDDDCVDHLMTNPQPLQTKTALEKEQRQQHAKEIQMMTKDGEGDSDNKDYNINNNDDPVAVAGMLRRDNGSKNNIWTEDTRILPSGRDNSVANPDDVRSTSIALPSAGIEKEKFLKITHDYLIPSKVPMETTTISEGIHTGTMTGTSVSGRGKTFMGIRTSASHPIRPYMMNEVVHQTTDDHLSRDNNKKIISEKSPKDDPTDHTPSMYRPILKRQRVDDLYKSVNEEDKEEDEKHTSYEDTGGEFYRNTQTDASELLLSQSQRIPPQKARRSTVSPRTGGEIYQNSQSDASELLLSQSQRIPPQKARRVTVSPRSLPNNKQSHVQYQDSKIDFPSQNEKGDQEVKKKKKSKRSKSPSSKSNAWMAKSSRRSPSYKQQSLVSTSSNAWMSNTPARNFVKNRTSSSIIPERKTAAPPVKKRNSSPIIPGNVAAAARSNLFRSYGKENTNQKADSCRGGRNDGSGNDSGNDSGGSRNATTRMDTKSIDWNDDVGVSVGHNNNNDSNSNRNSDIVRDKEDNRKTVSSKTSNIIPVPKQKKYVASPVIEKRRTEVQIKKDSIRNNVDSNSDDDNDEADDFQYQEVVRGKAAREVLNGYQCEECGDFFDAVFGGDGAKFYNRCDFVACSRHRARHTPPSTPEGFWNLSFADEQERRSQREAAEHLNK</sequence>
<feature type="compositionally biased region" description="Low complexity" evidence="4">
    <location>
        <begin position="584"/>
        <end position="602"/>
    </location>
</feature>
<feature type="compositionally biased region" description="Basic residues" evidence="4">
    <location>
        <begin position="240"/>
        <end position="249"/>
    </location>
</feature>
<feature type="region of interest" description="Disordered" evidence="4">
    <location>
        <begin position="1392"/>
        <end position="1412"/>
    </location>
</feature>
<organism evidence="6 7">
    <name type="scientific">Fragilariopsis cylindrus CCMP1102</name>
    <dbReference type="NCBI Taxonomy" id="635003"/>
    <lineage>
        <taxon>Eukaryota</taxon>
        <taxon>Sar</taxon>
        <taxon>Stramenopiles</taxon>
        <taxon>Ochrophyta</taxon>
        <taxon>Bacillariophyta</taxon>
        <taxon>Bacillariophyceae</taxon>
        <taxon>Bacillariophycidae</taxon>
        <taxon>Bacillariales</taxon>
        <taxon>Bacillariaceae</taxon>
        <taxon>Fragilariopsis</taxon>
    </lineage>
</organism>
<feature type="compositionally biased region" description="Basic and acidic residues" evidence="4">
    <location>
        <begin position="555"/>
        <end position="569"/>
    </location>
</feature>
<feature type="region of interest" description="Disordered" evidence="4">
    <location>
        <begin position="208"/>
        <end position="227"/>
    </location>
</feature>
<feature type="compositionally biased region" description="Basic and acidic residues" evidence="4">
    <location>
        <begin position="441"/>
        <end position="458"/>
    </location>
</feature>
<feature type="compositionally biased region" description="Polar residues" evidence="4">
    <location>
        <begin position="112"/>
        <end position="121"/>
    </location>
</feature>
<feature type="region of interest" description="Disordered" evidence="4">
    <location>
        <begin position="805"/>
        <end position="839"/>
    </location>
</feature>
<feature type="compositionally biased region" description="Basic and acidic residues" evidence="4">
    <location>
        <begin position="1347"/>
        <end position="1357"/>
    </location>
</feature>
<evidence type="ECO:0000259" key="5">
    <source>
        <dbReference type="Pfam" id="PF08573"/>
    </source>
</evidence>
<gene>
    <name evidence="6" type="ORF">FRACYDRAFT_242327</name>
</gene>
<comment type="subcellular location">
    <subcellularLocation>
        <location evidence="1">Nucleus</location>
    </subcellularLocation>
</comment>
<reference evidence="6 7" key="1">
    <citation type="submission" date="2016-09" db="EMBL/GenBank/DDBJ databases">
        <title>Extensive genetic diversity and differential bi-allelic expression allows diatom success in the polar Southern Ocean.</title>
        <authorList>
            <consortium name="DOE Joint Genome Institute"/>
            <person name="Mock T."/>
            <person name="Otillar R.P."/>
            <person name="Strauss J."/>
            <person name="Dupont C."/>
            <person name="Frickenhaus S."/>
            <person name="Maumus F."/>
            <person name="Mcmullan M."/>
            <person name="Sanges R."/>
            <person name="Schmutz J."/>
            <person name="Toseland A."/>
            <person name="Valas R."/>
            <person name="Veluchamy A."/>
            <person name="Ward B.J."/>
            <person name="Allen A."/>
            <person name="Barry K."/>
            <person name="Falciatore A."/>
            <person name="Ferrante M."/>
            <person name="Fortunato A.E."/>
            <person name="Gloeckner G."/>
            <person name="Gruber A."/>
            <person name="Hipkin R."/>
            <person name="Janech M."/>
            <person name="Kroth P."/>
            <person name="Leese F."/>
            <person name="Lindquist E."/>
            <person name="Lyon B.R."/>
            <person name="Martin J."/>
            <person name="Mayer C."/>
            <person name="Parker M."/>
            <person name="Quesneville H."/>
            <person name="Raymond J."/>
            <person name="Uhlig C."/>
            <person name="Valentin K.U."/>
            <person name="Worden A.Z."/>
            <person name="Armbrust E.V."/>
            <person name="Bowler C."/>
            <person name="Green B."/>
            <person name="Moulton V."/>
            <person name="Van Oosterhout C."/>
            <person name="Grigoriev I."/>
        </authorList>
    </citation>
    <scope>NUCLEOTIDE SEQUENCE [LARGE SCALE GENOMIC DNA]</scope>
    <source>
        <strain evidence="6 7">CCMP1102</strain>
    </source>
</reference>
<dbReference type="GO" id="GO:0010792">
    <property type="term" value="P:DNA double-strand break processing involved in repair via single-strand annealing"/>
    <property type="evidence" value="ECO:0007669"/>
    <property type="project" value="TreeGrafter"/>
</dbReference>
<dbReference type="Pfam" id="PF08573">
    <property type="entry name" value="SAE2"/>
    <property type="match status" value="2"/>
</dbReference>
<evidence type="ECO:0000256" key="3">
    <source>
        <dbReference type="ARBA" id="ARBA00023242"/>
    </source>
</evidence>
<feature type="compositionally biased region" description="Low complexity" evidence="4">
    <location>
        <begin position="510"/>
        <end position="524"/>
    </location>
</feature>
<keyword evidence="2" id="KW-0227">DNA damage</keyword>
<feature type="compositionally biased region" description="Low complexity" evidence="4">
    <location>
        <begin position="1298"/>
        <end position="1312"/>
    </location>
</feature>
<proteinExistence type="predicted"/>
<evidence type="ECO:0000256" key="4">
    <source>
        <dbReference type="SAM" id="MobiDB-lite"/>
    </source>
</evidence>
<dbReference type="GO" id="GO:0005634">
    <property type="term" value="C:nucleus"/>
    <property type="evidence" value="ECO:0007669"/>
    <property type="project" value="UniProtKB-SubCell"/>
</dbReference>
<feature type="region of interest" description="Disordered" evidence="4">
    <location>
        <begin position="236"/>
        <end position="261"/>
    </location>
</feature>
<feature type="domain" description="DNA endonuclease activator Ctp1 C-terminal" evidence="5">
    <location>
        <begin position="1460"/>
        <end position="1486"/>
    </location>
</feature>
<feature type="compositionally biased region" description="Low complexity" evidence="4">
    <location>
        <begin position="467"/>
        <end position="483"/>
    </location>
</feature>
<feature type="region of interest" description="Disordered" evidence="4">
    <location>
        <begin position="1"/>
        <end position="126"/>
    </location>
</feature>
<feature type="compositionally biased region" description="Basic residues" evidence="4">
    <location>
        <begin position="1183"/>
        <end position="1192"/>
    </location>
</feature>
<feature type="compositionally biased region" description="Acidic residues" evidence="4">
    <location>
        <begin position="830"/>
        <end position="839"/>
    </location>
</feature>
<feature type="compositionally biased region" description="Basic and acidic residues" evidence="4">
    <location>
        <begin position="1053"/>
        <end position="1076"/>
    </location>
</feature>
<accession>A0A1E7F783</accession>
<dbReference type="InterPro" id="IPR033316">
    <property type="entry name" value="RBBP8-like"/>
</dbReference>
<evidence type="ECO:0000313" key="6">
    <source>
        <dbReference type="EMBL" id="OEU13974.1"/>
    </source>
</evidence>
<evidence type="ECO:0000256" key="1">
    <source>
        <dbReference type="ARBA" id="ARBA00004123"/>
    </source>
</evidence>
<feature type="compositionally biased region" description="Basic and acidic residues" evidence="4">
    <location>
        <begin position="73"/>
        <end position="85"/>
    </location>
</feature>
<feature type="compositionally biased region" description="Low complexity" evidence="4">
    <location>
        <begin position="22"/>
        <end position="38"/>
    </location>
</feature>
<feature type="region of interest" description="Disordered" evidence="4">
    <location>
        <begin position="497"/>
        <end position="624"/>
    </location>
</feature>
<feature type="compositionally biased region" description="Acidic residues" evidence="4">
    <location>
        <begin position="1402"/>
        <end position="1412"/>
    </location>
</feature>
<feature type="region of interest" description="Disordered" evidence="4">
    <location>
        <begin position="1281"/>
        <end position="1367"/>
    </location>
</feature>
<dbReference type="Proteomes" id="UP000095751">
    <property type="component" value="Unassembled WGS sequence"/>
</dbReference>
<protein>
    <recommendedName>
        <fullName evidence="5">DNA endonuclease activator Ctp1 C-terminal domain-containing protein</fullName>
    </recommendedName>
</protein>
<feature type="region of interest" description="Disordered" evidence="4">
    <location>
        <begin position="685"/>
        <end position="706"/>
    </location>
</feature>
<dbReference type="InParanoid" id="A0A1E7F783"/>
<keyword evidence="7" id="KW-1185">Reference proteome</keyword>
<dbReference type="PANTHER" id="PTHR15107:SF0">
    <property type="entry name" value="DNA ENDONUCLEASE ACTIVATOR CTP1 C-TERMINAL DOMAIN-CONTAINING PROTEIN"/>
    <property type="match status" value="1"/>
</dbReference>
<dbReference type="GO" id="GO:0003684">
    <property type="term" value="F:damaged DNA binding"/>
    <property type="evidence" value="ECO:0007669"/>
    <property type="project" value="TreeGrafter"/>
</dbReference>